<dbReference type="EMBL" id="JBBKXX010000002">
    <property type="protein sequence ID" value="MFD3408666.1"/>
    <property type="molecule type" value="Genomic_DNA"/>
</dbReference>
<organism evidence="2 3">
    <name type="scientific">Aquirufa esocilacus</name>
    <dbReference type="NCBI Taxonomy" id="3096513"/>
    <lineage>
        <taxon>Bacteria</taxon>
        <taxon>Pseudomonadati</taxon>
        <taxon>Bacteroidota</taxon>
        <taxon>Cytophagia</taxon>
        <taxon>Cytophagales</taxon>
        <taxon>Flectobacillaceae</taxon>
        <taxon>Aquirufa</taxon>
    </lineage>
</organism>
<dbReference type="Proteomes" id="UP001598019">
    <property type="component" value="Unassembled WGS sequence"/>
</dbReference>
<evidence type="ECO:0000256" key="1">
    <source>
        <dbReference type="SAM" id="Phobius"/>
    </source>
</evidence>
<evidence type="ECO:0000313" key="3">
    <source>
        <dbReference type="Proteomes" id="UP001598019"/>
    </source>
</evidence>
<protein>
    <submittedName>
        <fullName evidence="2">Uncharacterized protein</fullName>
    </submittedName>
</protein>
<gene>
    <name evidence="2" type="ORF">SKC37_08350</name>
</gene>
<keyword evidence="1" id="KW-0472">Membrane</keyword>
<accession>A0ABW6DMD2</accession>
<dbReference type="RefSeq" id="WP_377981044.1">
    <property type="nucleotide sequence ID" value="NZ_JBBKXX010000002.1"/>
</dbReference>
<keyword evidence="1" id="KW-1133">Transmembrane helix</keyword>
<proteinExistence type="predicted"/>
<keyword evidence="1" id="KW-0812">Transmembrane</keyword>
<evidence type="ECO:0000313" key="2">
    <source>
        <dbReference type="EMBL" id="MFD3408666.1"/>
    </source>
</evidence>
<comment type="caution">
    <text evidence="2">The sequence shown here is derived from an EMBL/GenBank/DDBJ whole genome shotgun (WGS) entry which is preliminary data.</text>
</comment>
<feature type="transmembrane region" description="Helical" evidence="1">
    <location>
        <begin position="136"/>
        <end position="156"/>
    </location>
</feature>
<sequence length="159" mass="18040">MSLIVENLIPRLKKFAQKTELKEALVDKVWVIYGDNDLIEYEFDRFGGVSVTKNGNYSKGAWKIAGSGRLIIDADFSYKILEYDFCIKGILVLKFSGIENKPLLLLDPRHIENGNVMLYLQTLEKSEKEDRGDGDIVVFWIGFLIVILICLSIAFGKDS</sequence>
<keyword evidence="3" id="KW-1185">Reference proteome</keyword>
<reference evidence="2 3" key="1">
    <citation type="submission" date="2024-03" db="EMBL/GenBank/DDBJ databases">
        <title>Aquirufa genome sequencing.</title>
        <authorList>
            <person name="Pitt A."/>
            <person name="Hahn M.W."/>
        </authorList>
    </citation>
    <scope>NUCLEOTIDE SEQUENCE [LARGE SCALE GENOMIC DNA]</scope>
    <source>
        <strain evidence="2 3">HETE-83D</strain>
    </source>
</reference>
<name>A0ABW6DMD2_9BACT</name>